<dbReference type="AlphaFoldDB" id="A0A0A9EHM5"/>
<keyword evidence="1" id="KW-1133">Transmembrane helix</keyword>
<sequence>MMEGFTLWTRTILEYILLIMWLSSTLIRRSS</sequence>
<keyword evidence="1" id="KW-0472">Membrane</keyword>
<proteinExistence type="predicted"/>
<organism evidence="2">
    <name type="scientific">Arundo donax</name>
    <name type="common">Giant reed</name>
    <name type="synonym">Donax arundinaceus</name>
    <dbReference type="NCBI Taxonomy" id="35708"/>
    <lineage>
        <taxon>Eukaryota</taxon>
        <taxon>Viridiplantae</taxon>
        <taxon>Streptophyta</taxon>
        <taxon>Embryophyta</taxon>
        <taxon>Tracheophyta</taxon>
        <taxon>Spermatophyta</taxon>
        <taxon>Magnoliopsida</taxon>
        <taxon>Liliopsida</taxon>
        <taxon>Poales</taxon>
        <taxon>Poaceae</taxon>
        <taxon>PACMAD clade</taxon>
        <taxon>Arundinoideae</taxon>
        <taxon>Arundineae</taxon>
        <taxon>Arundo</taxon>
    </lineage>
</organism>
<accession>A0A0A9EHM5</accession>
<name>A0A0A9EHM5_ARUDO</name>
<reference evidence="2" key="1">
    <citation type="submission" date="2014-09" db="EMBL/GenBank/DDBJ databases">
        <authorList>
            <person name="Magalhaes I.L.F."/>
            <person name="Oliveira U."/>
            <person name="Santos F.R."/>
            <person name="Vidigal T.H.D.A."/>
            <person name="Brescovit A.D."/>
            <person name="Santos A.J."/>
        </authorList>
    </citation>
    <scope>NUCLEOTIDE SEQUENCE</scope>
    <source>
        <tissue evidence="2">Shoot tissue taken approximately 20 cm above the soil surface</tissue>
    </source>
</reference>
<feature type="transmembrane region" description="Helical" evidence="1">
    <location>
        <begin position="12"/>
        <end position="28"/>
    </location>
</feature>
<reference evidence="2" key="2">
    <citation type="journal article" date="2015" name="Data Brief">
        <title>Shoot transcriptome of the giant reed, Arundo donax.</title>
        <authorList>
            <person name="Barrero R.A."/>
            <person name="Guerrero F.D."/>
            <person name="Moolhuijzen P."/>
            <person name="Goolsby J.A."/>
            <person name="Tidwell J."/>
            <person name="Bellgard S.E."/>
            <person name="Bellgard M.I."/>
        </authorList>
    </citation>
    <scope>NUCLEOTIDE SEQUENCE</scope>
    <source>
        <tissue evidence="2">Shoot tissue taken approximately 20 cm above the soil surface</tissue>
    </source>
</reference>
<protein>
    <submittedName>
        <fullName evidence="2">Histone deacetylase, putative</fullName>
    </submittedName>
</protein>
<evidence type="ECO:0000313" key="2">
    <source>
        <dbReference type="EMBL" id="JAE00240.1"/>
    </source>
</evidence>
<dbReference type="EMBL" id="GBRH01197656">
    <property type="protein sequence ID" value="JAE00240.1"/>
    <property type="molecule type" value="Transcribed_RNA"/>
</dbReference>
<keyword evidence="1" id="KW-0812">Transmembrane</keyword>
<evidence type="ECO:0000256" key="1">
    <source>
        <dbReference type="SAM" id="Phobius"/>
    </source>
</evidence>